<gene>
    <name evidence="7" type="primary">ST1_2</name>
    <name evidence="7" type="ORF">HK103_003270</name>
</gene>
<keyword evidence="3 5" id="KW-1133">Transmembrane helix</keyword>
<name>A0AAD5U8R3_9FUNG</name>
<dbReference type="GO" id="GO:0008271">
    <property type="term" value="F:secondary active sulfate transmembrane transporter activity"/>
    <property type="evidence" value="ECO:0007669"/>
    <property type="project" value="InterPro"/>
</dbReference>
<dbReference type="InterPro" id="IPR011547">
    <property type="entry name" value="SLC26A/SulP_dom"/>
</dbReference>
<evidence type="ECO:0000313" key="8">
    <source>
        <dbReference type="Proteomes" id="UP001210925"/>
    </source>
</evidence>
<organism evidence="7 8">
    <name type="scientific">Boothiomyces macroporosus</name>
    <dbReference type="NCBI Taxonomy" id="261099"/>
    <lineage>
        <taxon>Eukaryota</taxon>
        <taxon>Fungi</taxon>
        <taxon>Fungi incertae sedis</taxon>
        <taxon>Chytridiomycota</taxon>
        <taxon>Chytridiomycota incertae sedis</taxon>
        <taxon>Chytridiomycetes</taxon>
        <taxon>Rhizophydiales</taxon>
        <taxon>Terramycetaceae</taxon>
        <taxon>Boothiomyces</taxon>
    </lineage>
</organism>
<feature type="transmembrane region" description="Helical" evidence="5">
    <location>
        <begin position="184"/>
        <end position="201"/>
    </location>
</feature>
<feature type="transmembrane region" description="Helical" evidence="5">
    <location>
        <begin position="152"/>
        <end position="172"/>
    </location>
</feature>
<reference evidence="7" key="1">
    <citation type="submission" date="2020-05" db="EMBL/GenBank/DDBJ databases">
        <title>Phylogenomic resolution of chytrid fungi.</title>
        <authorList>
            <person name="Stajich J.E."/>
            <person name="Amses K."/>
            <person name="Simmons R."/>
            <person name="Seto K."/>
            <person name="Myers J."/>
            <person name="Bonds A."/>
            <person name="Quandt C.A."/>
            <person name="Barry K."/>
            <person name="Liu P."/>
            <person name="Grigoriev I."/>
            <person name="Longcore J.E."/>
            <person name="James T.Y."/>
        </authorList>
    </citation>
    <scope>NUCLEOTIDE SEQUENCE</scope>
    <source>
        <strain evidence="7">PLAUS21</strain>
    </source>
</reference>
<feature type="transmembrane region" description="Helical" evidence="5">
    <location>
        <begin position="334"/>
        <end position="357"/>
    </location>
</feature>
<dbReference type="CDD" id="cd07042">
    <property type="entry name" value="STAS_SulP_like_sulfate_transporter"/>
    <property type="match status" value="1"/>
</dbReference>
<sequence length="736" mass="82243">MESENIAATTPLLHTTFPSIQQETDLWHTFRVRLRYYIPILGWLPKYNLENLQSDLIAGFTVAFLIIPQSLSYAQALVNVPPVLGLYSAFIPQLIYAILGTSRQIAIGPEALVSILVGSSIKEFTQWRDASPMISMEPPIAMPAPIDPMSNIQATTLLCLMVGIFTFLLGFFRLGFLDSVLSRALLRGFVLAVACVVMIDMSEALLGLNPPTGQCGSNYTLYRIEETGGDFESPFQKLLDILQRLHNTHFLTASLSVFSFIFLLGFKFIKQRYTQLKWLKFFPEILILVVFSTVITQIFRWDCAGVAILNSVDSRLPDGVKILPVPTLAKIKHLLLSAILIAVIGFVESIAVAKTYASKHNYTVSPNRELVAMGTGNIISSFFGGFPGYGSLGRSAVNDSAGAKTQLAGLITGLVVFLTAIWLLPLFQFLPKAVCSSIIVVAALRLIELEDIHFIIQLHAWRDLGLLMLTFFSTFFLSIEIGTLLSVGVSLMLVVKHTTTTRLVLLGQTSVIDPETGQFKTKFKNLKEEGSGSHIERVEGGIIVRFEEGLFFGNVGQLKERLKRIELHGNLGIHPGEEPRMEYQVRQEEWEDEESMNAPLVATVPVLYGVVFDMKAVSDIDASATQTLLEIVEEYHKRNILVCFVKLREHCRDAFTRSGIVKIITPHNFYNKIQDAVNKLNQYKIQFRNSNGNGSNDTRFLHPTSIPFRRSPMINSPHEVFTSFEDYDQISQNYSP</sequence>
<dbReference type="NCBIfam" id="TIGR00815">
    <property type="entry name" value="sulP"/>
    <property type="match status" value="1"/>
</dbReference>
<proteinExistence type="predicted"/>
<keyword evidence="2 5" id="KW-0812">Transmembrane</keyword>
<comment type="caution">
    <text evidence="7">The sequence shown here is derived from an EMBL/GenBank/DDBJ whole genome shotgun (WGS) entry which is preliminary data.</text>
</comment>
<evidence type="ECO:0000259" key="6">
    <source>
        <dbReference type="PROSITE" id="PS50801"/>
    </source>
</evidence>
<protein>
    <submittedName>
        <fullName evidence="7">Solute carrier 26</fullName>
    </submittedName>
</protein>
<dbReference type="InterPro" id="IPR018045">
    <property type="entry name" value="S04_transporter_CS"/>
</dbReference>
<feature type="transmembrane region" description="Helical" evidence="5">
    <location>
        <begin position="467"/>
        <end position="495"/>
    </location>
</feature>
<dbReference type="SUPFAM" id="SSF52091">
    <property type="entry name" value="SpoIIaa-like"/>
    <property type="match status" value="1"/>
</dbReference>
<dbReference type="InterPro" id="IPR002645">
    <property type="entry name" value="STAS_dom"/>
</dbReference>
<dbReference type="Pfam" id="PF01740">
    <property type="entry name" value="STAS"/>
    <property type="match status" value="1"/>
</dbReference>
<evidence type="ECO:0000256" key="1">
    <source>
        <dbReference type="ARBA" id="ARBA00004141"/>
    </source>
</evidence>
<accession>A0AAD5U8R3</accession>
<dbReference type="Gene3D" id="3.30.750.24">
    <property type="entry name" value="STAS domain"/>
    <property type="match status" value="1"/>
</dbReference>
<evidence type="ECO:0000256" key="4">
    <source>
        <dbReference type="ARBA" id="ARBA00023136"/>
    </source>
</evidence>
<evidence type="ECO:0000256" key="3">
    <source>
        <dbReference type="ARBA" id="ARBA00022989"/>
    </source>
</evidence>
<evidence type="ECO:0000256" key="2">
    <source>
        <dbReference type="ARBA" id="ARBA00022692"/>
    </source>
</evidence>
<dbReference type="Proteomes" id="UP001210925">
    <property type="component" value="Unassembled WGS sequence"/>
</dbReference>
<dbReference type="AlphaFoldDB" id="A0AAD5U8R3"/>
<feature type="transmembrane region" description="Helical" evidence="5">
    <location>
        <begin position="281"/>
        <end position="299"/>
    </location>
</feature>
<feature type="transmembrane region" description="Helical" evidence="5">
    <location>
        <begin position="250"/>
        <end position="269"/>
    </location>
</feature>
<dbReference type="InterPro" id="IPR036513">
    <property type="entry name" value="STAS_dom_sf"/>
</dbReference>
<feature type="domain" description="STAS" evidence="6">
    <location>
        <begin position="531"/>
        <end position="680"/>
    </location>
</feature>
<dbReference type="PANTHER" id="PTHR11814">
    <property type="entry name" value="SULFATE TRANSPORTER"/>
    <property type="match status" value="1"/>
</dbReference>
<dbReference type="Pfam" id="PF00916">
    <property type="entry name" value="Sulfate_transp"/>
    <property type="match status" value="1"/>
</dbReference>
<dbReference type="PROSITE" id="PS50801">
    <property type="entry name" value="STAS"/>
    <property type="match status" value="1"/>
</dbReference>
<comment type="subcellular location">
    <subcellularLocation>
        <location evidence="1">Membrane</location>
        <topology evidence="1">Multi-pass membrane protein</topology>
    </subcellularLocation>
</comment>
<evidence type="ECO:0000313" key="7">
    <source>
        <dbReference type="EMBL" id="KAJ3250693.1"/>
    </source>
</evidence>
<feature type="transmembrane region" description="Helical" evidence="5">
    <location>
        <begin position="429"/>
        <end position="447"/>
    </location>
</feature>
<dbReference type="PROSITE" id="PS01130">
    <property type="entry name" value="SLC26A"/>
    <property type="match status" value="1"/>
</dbReference>
<feature type="transmembrane region" description="Helical" evidence="5">
    <location>
        <begin position="369"/>
        <end position="386"/>
    </location>
</feature>
<evidence type="ECO:0000256" key="5">
    <source>
        <dbReference type="SAM" id="Phobius"/>
    </source>
</evidence>
<keyword evidence="8" id="KW-1185">Reference proteome</keyword>
<dbReference type="InterPro" id="IPR001902">
    <property type="entry name" value="SLC26A/SulP_fam"/>
</dbReference>
<feature type="transmembrane region" description="Helical" evidence="5">
    <location>
        <begin position="406"/>
        <end position="424"/>
    </location>
</feature>
<dbReference type="EMBL" id="JADGKB010000231">
    <property type="protein sequence ID" value="KAJ3250693.1"/>
    <property type="molecule type" value="Genomic_DNA"/>
</dbReference>
<keyword evidence="4 5" id="KW-0472">Membrane</keyword>
<dbReference type="GO" id="GO:0016020">
    <property type="term" value="C:membrane"/>
    <property type="evidence" value="ECO:0007669"/>
    <property type="project" value="UniProtKB-SubCell"/>
</dbReference>
<feature type="transmembrane region" description="Helical" evidence="5">
    <location>
        <begin position="56"/>
        <end position="78"/>
    </location>
</feature>